<evidence type="ECO:0000313" key="1">
    <source>
        <dbReference type="EMBL" id="KOB73037.1"/>
    </source>
</evidence>
<keyword evidence="2" id="KW-1185">Reference proteome</keyword>
<comment type="caution">
    <text evidence="1">The sequence shown here is derived from an EMBL/GenBank/DDBJ whole genome shotgun (WGS) entry which is preliminary data.</text>
</comment>
<dbReference type="AlphaFoldDB" id="A0A0L7LC08"/>
<sequence length="278" mass="32127">MGDFNAQVGTKQRKEEFVLGKFGQGKRSQNGELLVEFLMEHNLTLLNSMYLKNKKNKWTWISPDGSIKIEIDYITTNYPKAFTDTSVLSKFNFNTDLRILRSSLRIEPPRKSRKYVASSKTEHYSKETLDKIGQSLIEIAEEITDNSNSDALTKYGKLEKLLTQLKCENSRANKYSLSDTILQLIEMRKNLLSKHPKKENIKAVTELSKGIRKNIKKDRKTKRLQTIEGHIKKTGGVKKALKELRETNKEWIPKLNKKGKTSTNRKVINEIATKFYLK</sequence>
<keyword evidence="1" id="KW-0378">Hydrolase</keyword>
<keyword evidence="1" id="KW-0548">Nucleotidyltransferase</keyword>
<gene>
    <name evidence="1" type="ORF">OBRU01_11399</name>
</gene>
<dbReference type="Gene3D" id="3.60.10.10">
    <property type="entry name" value="Endonuclease/exonuclease/phosphatase"/>
    <property type="match status" value="1"/>
</dbReference>
<keyword evidence="1" id="KW-0695">RNA-directed DNA polymerase</keyword>
<evidence type="ECO:0000313" key="2">
    <source>
        <dbReference type="Proteomes" id="UP000037510"/>
    </source>
</evidence>
<accession>A0A0L7LC08</accession>
<name>A0A0L7LC08_OPEBR</name>
<protein>
    <submittedName>
        <fullName evidence="1">Endonuclease-reverse transcriptase</fullName>
    </submittedName>
</protein>
<dbReference type="Proteomes" id="UP000037510">
    <property type="component" value="Unassembled WGS sequence"/>
</dbReference>
<keyword evidence="1" id="KW-0540">Nuclease</keyword>
<dbReference type="InterPro" id="IPR036691">
    <property type="entry name" value="Endo/exonu/phosph_ase_sf"/>
</dbReference>
<dbReference type="GO" id="GO:0004519">
    <property type="term" value="F:endonuclease activity"/>
    <property type="evidence" value="ECO:0007669"/>
    <property type="project" value="UniProtKB-KW"/>
</dbReference>
<dbReference type="STRING" id="104452.A0A0L7LC08"/>
<keyword evidence="1" id="KW-0808">Transferase</keyword>
<proteinExistence type="predicted"/>
<organism evidence="1 2">
    <name type="scientific">Operophtera brumata</name>
    <name type="common">Winter moth</name>
    <name type="synonym">Phalaena brumata</name>
    <dbReference type="NCBI Taxonomy" id="104452"/>
    <lineage>
        <taxon>Eukaryota</taxon>
        <taxon>Metazoa</taxon>
        <taxon>Ecdysozoa</taxon>
        <taxon>Arthropoda</taxon>
        <taxon>Hexapoda</taxon>
        <taxon>Insecta</taxon>
        <taxon>Pterygota</taxon>
        <taxon>Neoptera</taxon>
        <taxon>Endopterygota</taxon>
        <taxon>Lepidoptera</taxon>
        <taxon>Glossata</taxon>
        <taxon>Ditrysia</taxon>
        <taxon>Geometroidea</taxon>
        <taxon>Geometridae</taxon>
        <taxon>Larentiinae</taxon>
        <taxon>Operophtera</taxon>
    </lineage>
</organism>
<dbReference type="EMBL" id="JTDY01001738">
    <property type="protein sequence ID" value="KOB73037.1"/>
    <property type="molecule type" value="Genomic_DNA"/>
</dbReference>
<reference evidence="1 2" key="1">
    <citation type="journal article" date="2015" name="Genome Biol. Evol.">
        <title>The genome of winter moth (Operophtera brumata) provides a genomic perspective on sexual dimorphism and phenology.</title>
        <authorList>
            <person name="Derks M.F."/>
            <person name="Smit S."/>
            <person name="Salis L."/>
            <person name="Schijlen E."/>
            <person name="Bossers A."/>
            <person name="Mateman C."/>
            <person name="Pijl A.S."/>
            <person name="de Ridder D."/>
            <person name="Groenen M.A."/>
            <person name="Visser M.E."/>
            <person name="Megens H.J."/>
        </authorList>
    </citation>
    <scope>NUCLEOTIDE SEQUENCE [LARGE SCALE GENOMIC DNA]</scope>
    <source>
        <strain evidence="1">WM2013NL</strain>
        <tissue evidence="1">Head and thorax</tissue>
    </source>
</reference>
<keyword evidence="1" id="KW-0255">Endonuclease</keyword>
<dbReference type="GO" id="GO:0003964">
    <property type="term" value="F:RNA-directed DNA polymerase activity"/>
    <property type="evidence" value="ECO:0007669"/>
    <property type="project" value="UniProtKB-KW"/>
</dbReference>